<feature type="compositionally biased region" description="Gly residues" evidence="10">
    <location>
        <begin position="460"/>
        <end position="474"/>
    </location>
</feature>
<keyword evidence="6 11" id="KW-0812">Transmembrane</keyword>
<keyword evidence="8" id="KW-0333">Golgi apparatus</keyword>
<gene>
    <name evidence="13" type="ORF">DMC30DRAFT_438621</name>
</gene>
<comment type="similarity">
    <text evidence="3">Belongs to the TVP38/TMEM64 family.</text>
</comment>
<evidence type="ECO:0000256" key="7">
    <source>
        <dbReference type="ARBA" id="ARBA00022989"/>
    </source>
</evidence>
<dbReference type="Proteomes" id="UP000311382">
    <property type="component" value="Unassembled WGS sequence"/>
</dbReference>
<evidence type="ECO:0000256" key="3">
    <source>
        <dbReference type="ARBA" id="ARBA00008640"/>
    </source>
</evidence>
<proteinExistence type="inferred from homology"/>
<keyword evidence="14" id="KW-1185">Reference proteome</keyword>
<evidence type="ECO:0000256" key="6">
    <source>
        <dbReference type="ARBA" id="ARBA00022692"/>
    </source>
</evidence>
<evidence type="ECO:0000256" key="1">
    <source>
        <dbReference type="ARBA" id="ARBA00002978"/>
    </source>
</evidence>
<feature type="transmembrane region" description="Helical" evidence="11">
    <location>
        <begin position="111"/>
        <end position="141"/>
    </location>
</feature>
<organism evidence="13 14">
    <name type="scientific">Rhodotorula diobovata</name>
    <dbReference type="NCBI Taxonomy" id="5288"/>
    <lineage>
        <taxon>Eukaryota</taxon>
        <taxon>Fungi</taxon>
        <taxon>Dikarya</taxon>
        <taxon>Basidiomycota</taxon>
        <taxon>Pucciniomycotina</taxon>
        <taxon>Microbotryomycetes</taxon>
        <taxon>Sporidiobolales</taxon>
        <taxon>Sporidiobolaceae</taxon>
        <taxon>Rhodotorula</taxon>
    </lineage>
</organism>
<feature type="domain" description="VTT" evidence="12">
    <location>
        <begin position="102"/>
        <end position="217"/>
    </location>
</feature>
<evidence type="ECO:0000256" key="10">
    <source>
        <dbReference type="SAM" id="MobiDB-lite"/>
    </source>
</evidence>
<comment type="function">
    <text evidence="1">Golgi membrane protein involved in vesicular trafficking and spindle migration.</text>
</comment>
<dbReference type="InterPro" id="IPR032816">
    <property type="entry name" value="VTT_dom"/>
</dbReference>
<comment type="caution">
    <text evidence="13">The sequence shown here is derived from an EMBL/GenBank/DDBJ whole genome shotgun (WGS) entry which is preliminary data.</text>
</comment>
<reference evidence="13 14" key="1">
    <citation type="submission" date="2019-03" db="EMBL/GenBank/DDBJ databases">
        <title>Rhodosporidium diobovatum UCD-FST 08-225 genome sequencing, assembly, and annotation.</title>
        <authorList>
            <person name="Fakankun I.U."/>
            <person name="Fristensky B."/>
            <person name="Levin D.B."/>
        </authorList>
    </citation>
    <scope>NUCLEOTIDE SEQUENCE [LARGE SCALE GENOMIC DNA]</scope>
    <source>
        <strain evidence="13 14">UCD-FST 08-225</strain>
    </source>
</reference>
<evidence type="ECO:0000259" key="12">
    <source>
        <dbReference type="Pfam" id="PF09335"/>
    </source>
</evidence>
<feature type="region of interest" description="Disordered" evidence="10">
    <location>
        <begin position="320"/>
        <end position="374"/>
    </location>
</feature>
<evidence type="ECO:0000256" key="4">
    <source>
        <dbReference type="ARBA" id="ARBA00013533"/>
    </source>
</evidence>
<feature type="compositionally biased region" description="Acidic residues" evidence="10">
    <location>
        <begin position="347"/>
        <end position="356"/>
    </location>
</feature>
<evidence type="ECO:0000256" key="8">
    <source>
        <dbReference type="ARBA" id="ARBA00023034"/>
    </source>
</evidence>
<evidence type="ECO:0000256" key="5">
    <source>
        <dbReference type="ARBA" id="ARBA00020673"/>
    </source>
</evidence>
<dbReference type="AlphaFoldDB" id="A0A5C5FWQ2"/>
<keyword evidence="7 11" id="KW-1133">Transmembrane helix</keyword>
<dbReference type="OrthoDB" id="166803at2759"/>
<feature type="transmembrane region" description="Helical" evidence="11">
    <location>
        <begin position="43"/>
        <end position="62"/>
    </location>
</feature>
<evidence type="ECO:0000256" key="2">
    <source>
        <dbReference type="ARBA" id="ARBA00004653"/>
    </source>
</evidence>
<name>A0A5C5FWQ2_9BASI</name>
<dbReference type="PANTHER" id="PTHR47549">
    <property type="entry name" value="GOLGI APPARATUS MEMBRANE PROTEIN TVP38-RELATED"/>
    <property type="match status" value="1"/>
</dbReference>
<protein>
    <recommendedName>
        <fullName evidence="4">Golgi apparatus membrane protein TVP38</fullName>
    </recommendedName>
    <alternativeName>
        <fullName evidence="5">Golgi apparatus membrane protein tvp38</fullName>
    </alternativeName>
</protein>
<dbReference type="Pfam" id="PF09335">
    <property type="entry name" value="VTT_dom"/>
    <property type="match status" value="1"/>
</dbReference>
<feature type="transmembrane region" description="Helical" evidence="11">
    <location>
        <begin position="82"/>
        <end position="99"/>
    </location>
</feature>
<evidence type="ECO:0000256" key="9">
    <source>
        <dbReference type="ARBA" id="ARBA00023136"/>
    </source>
</evidence>
<feature type="compositionally biased region" description="Gly residues" evidence="10">
    <location>
        <begin position="432"/>
        <end position="444"/>
    </location>
</feature>
<feature type="compositionally biased region" description="Low complexity" evidence="10">
    <location>
        <begin position="331"/>
        <end position="342"/>
    </location>
</feature>
<accession>A0A5C5FWQ2</accession>
<feature type="transmembrane region" description="Helical" evidence="11">
    <location>
        <begin position="195"/>
        <end position="214"/>
    </location>
</feature>
<dbReference type="EMBL" id="SOZI01000060">
    <property type="protein sequence ID" value="TNY20686.1"/>
    <property type="molecule type" value="Genomic_DNA"/>
</dbReference>
<feature type="compositionally biased region" description="Gly residues" evidence="10">
    <location>
        <begin position="320"/>
        <end position="330"/>
    </location>
</feature>
<evidence type="ECO:0000256" key="11">
    <source>
        <dbReference type="SAM" id="Phobius"/>
    </source>
</evidence>
<feature type="region of interest" description="Disordered" evidence="10">
    <location>
        <begin position="393"/>
        <end position="412"/>
    </location>
</feature>
<dbReference type="InterPro" id="IPR051076">
    <property type="entry name" value="Golgi_membrane_TVP38/TMEM64"/>
</dbReference>
<feature type="region of interest" description="Disordered" evidence="10">
    <location>
        <begin position="429"/>
        <end position="480"/>
    </location>
</feature>
<dbReference type="PANTHER" id="PTHR47549:SF2">
    <property type="entry name" value="GOLGI APPARATUS MEMBRANE PROTEIN TVP38"/>
    <property type="match status" value="1"/>
</dbReference>
<feature type="transmembrane region" description="Helical" evidence="11">
    <location>
        <begin position="235"/>
        <end position="256"/>
    </location>
</feature>
<evidence type="ECO:0000313" key="13">
    <source>
        <dbReference type="EMBL" id="TNY20686.1"/>
    </source>
</evidence>
<evidence type="ECO:0000313" key="14">
    <source>
        <dbReference type="Proteomes" id="UP000311382"/>
    </source>
</evidence>
<comment type="subcellular location">
    <subcellularLocation>
        <location evidence="2">Golgi apparatus membrane</location>
        <topology evidence="2">Multi-pass membrane protein</topology>
    </subcellularLocation>
</comment>
<dbReference type="GO" id="GO:0000139">
    <property type="term" value="C:Golgi membrane"/>
    <property type="evidence" value="ECO:0007669"/>
    <property type="project" value="UniProtKB-SubCell"/>
</dbReference>
<sequence length="480" mass="52103">MGLKSWARNEWSEAKEAGREIVSFVRHHDWKKSARQSVKRKYWVWWLCAIVITVAVVLLSIYRDTIIEKFEPHKQDIIDLPVSWLIPVAILIVISFPPLGGQELIIMVVGLIWGVWWGFAIVTAGTFIGEVLCFWGFKYLFTRKAAEIEQKSIFYACIARLMRDGGIWIIIVVRFSAVPGHVVTAIQSTVGMPLWIYSIAILVSMPKQLAIVYLGYMFGVNHETATPSQVRQQKIISLSVLFATGIATVLALYITYMRARRLYPEVLRDMEEAKVAQSPLADGSAPPGLARRRSLVEAAFEGEPGVAEVEGRGYGYRRGAAPGGGRGSAHGMGRTRAGARWGAEGGAEADDYEGDDWDAKSPAMRGQRPHGDMRDKLAWQDGRAYVEQAPTLRYGGGGARADDEDDGGDPASSYAHLPLASESEVGAYGQAHGAGTGAGVGGPARGPYEDPFEAPTEGGNMAGVGVGSKGGRYGALGRSR</sequence>
<dbReference type="STRING" id="5288.A0A5C5FWQ2"/>
<keyword evidence="9 11" id="KW-0472">Membrane</keyword>